<dbReference type="RefSeq" id="WP_161153008.1">
    <property type="nucleotide sequence ID" value="NZ_WEKT01000001.1"/>
</dbReference>
<keyword evidence="4" id="KW-1185">Reference proteome</keyword>
<dbReference type="Pfam" id="PF11101">
    <property type="entry name" value="DUF2884"/>
    <property type="match status" value="1"/>
</dbReference>
<evidence type="ECO:0000313" key="3">
    <source>
        <dbReference type="EMBL" id="MZI91694.1"/>
    </source>
</evidence>
<evidence type="ECO:0000256" key="1">
    <source>
        <dbReference type="SAM" id="Coils"/>
    </source>
</evidence>
<feature type="signal peptide" evidence="2">
    <location>
        <begin position="1"/>
        <end position="19"/>
    </location>
</feature>
<evidence type="ECO:0000313" key="4">
    <source>
        <dbReference type="Proteomes" id="UP000462621"/>
    </source>
</evidence>
<dbReference type="AlphaFoldDB" id="A0A7X4LGW9"/>
<name>A0A7X4LGW9_9VIBR</name>
<protein>
    <submittedName>
        <fullName evidence="3">DUF2884 family protein</fullName>
    </submittedName>
</protein>
<feature type="chain" id="PRO_5031100629" evidence="2">
    <location>
        <begin position="20"/>
        <end position="248"/>
    </location>
</feature>
<keyword evidence="1" id="KW-0175">Coiled coil</keyword>
<dbReference type="InterPro" id="IPR021307">
    <property type="entry name" value="DUF2884"/>
</dbReference>
<organism evidence="3 4">
    <name type="scientific">Vibrio eleionomae</name>
    <dbReference type="NCBI Taxonomy" id="2653505"/>
    <lineage>
        <taxon>Bacteria</taxon>
        <taxon>Pseudomonadati</taxon>
        <taxon>Pseudomonadota</taxon>
        <taxon>Gammaproteobacteria</taxon>
        <taxon>Vibrionales</taxon>
        <taxon>Vibrionaceae</taxon>
        <taxon>Vibrio</taxon>
    </lineage>
</organism>
<gene>
    <name evidence="3" type="ORF">F9817_00540</name>
</gene>
<feature type="coiled-coil region" evidence="1">
    <location>
        <begin position="187"/>
        <end position="229"/>
    </location>
</feature>
<evidence type="ECO:0000256" key="2">
    <source>
        <dbReference type="SAM" id="SignalP"/>
    </source>
</evidence>
<dbReference type="EMBL" id="WEKT01000001">
    <property type="protein sequence ID" value="MZI91694.1"/>
    <property type="molecule type" value="Genomic_DNA"/>
</dbReference>
<keyword evidence="2" id="KW-0732">Signal</keyword>
<reference evidence="3 4" key="1">
    <citation type="submission" date="2019-10" db="EMBL/GenBank/DDBJ databases">
        <title>Vibrio sp. nov. isolated from a shrimp pond.</title>
        <authorList>
            <person name="Gomez-Gil B."/>
            <person name="Enciso-Ibarra J."/>
            <person name="Enciso-Ibarra K."/>
            <person name="Bolan-Mejia C."/>
        </authorList>
    </citation>
    <scope>NUCLEOTIDE SEQUENCE [LARGE SCALE GENOMIC DNA]</scope>
    <source>
        <strain evidence="3 4">CAIM 722</strain>
    </source>
</reference>
<dbReference type="Proteomes" id="UP000462621">
    <property type="component" value="Unassembled WGS sequence"/>
</dbReference>
<proteinExistence type="predicted"/>
<sequence length="248" mass="28241">MKKVLLFFTAFMASSSVWAAQCRVDVKNEIHLDGSKVEIHRADGQVAKLQPDNNVVIDGKKVNLNDEQKSQVGQFRQSLNQSVPKVQKMISDGLTLADGIIDDVATSLKAPHAFDNLKQSVKAYSDKIQSRYYKNGEFVFPASSFDNMQKQWTEEFKKAQTLFSSEFLTSAFNTVATSMKQDGGFNLTQLNNTMEELKKKMTKQLNDHKQEVEKKRDELCDSVDDMVEQEQSLHKKIPELKDYQVFTI</sequence>
<comment type="caution">
    <text evidence="3">The sequence shown here is derived from an EMBL/GenBank/DDBJ whole genome shotgun (WGS) entry which is preliminary data.</text>
</comment>
<accession>A0A7X4LGW9</accession>